<evidence type="ECO:0000256" key="1">
    <source>
        <dbReference type="ARBA" id="ARBA00004123"/>
    </source>
</evidence>
<sequence>MFLDENSITLVHKLVLKLKNLLSLVHLAKKQRSKQGSRASCVWGCWKQDCHAMRQYILLGSLVQWWSITGLLPKYPEAHELKRISQMWREMDQKHRRTCLELSSYAEDKYRWSSLIQGMVAHLDKQHGPIWVSEDCAYQTYPPPSLKALLKLVLLPNIDMVSVQAIIMYFILDVTNFLQCKDDLLQSFCHVFSIPSAFSQQIVGFWLLDHGLVTDSMDVLLSPRACPPTLSWHHCAVLRTLLRTGENQAALKYLYRITPAMENIHDIKLCVDVLIQNKCISAAWALLRGLQTEDVHLFKHFIHVCERCGISSNLLATLGEGMAHLHLTESRNMQSDEAQILNQETIGQSPVRTEPGQSPRPLSAWLYLRDDSLTPGDFVKILRQSISEIYPLQYKRRIPQALCHVANSTSVDICHEFKKGAAEEEYEEDLPLQTEEEMYDTLPVFSSPSTSPDSMESVGFFTSACSSPSALCSEAPSAQEPIVLKQNSSSVLEDEDKTPADLIHGCPDLTITLEGATEALSINSLSRESFGEIVVSLIELFYMNVSIMI</sequence>
<proteinExistence type="predicted"/>
<feature type="domain" description="ELYS-like" evidence="3">
    <location>
        <begin position="136"/>
        <end position="308"/>
    </location>
</feature>
<evidence type="ECO:0000256" key="2">
    <source>
        <dbReference type="ARBA" id="ARBA00023242"/>
    </source>
</evidence>
<evidence type="ECO:0000259" key="3">
    <source>
        <dbReference type="Pfam" id="PF13934"/>
    </source>
</evidence>
<organism evidence="4 5">
    <name type="scientific">Culter alburnus</name>
    <name type="common">Topmouth culter</name>
    <dbReference type="NCBI Taxonomy" id="194366"/>
    <lineage>
        <taxon>Eukaryota</taxon>
        <taxon>Metazoa</taxon>
        <taxon>Chordata</taxon>
        <taxon>Craniata</taxon>
        <taxon>Vertebrata</taxon>
        <taxon>Euteleostomi</taxon>
        <taxon>Actinopterygii</taxon>
        <taxon>Neopterygii</taxon>
        <taxon>Teleostei</taxon>
        <taxon>Ostariophysi</taxon>
        <taxon>Cypriniformes</taxon>
        <taxon>Xenocyprididae</taxon>
        <taxon>Xenocypridinae</taxon>
        <taxon>Culter</taxon>
    </lineage>
</organism>
<dbReference type="Pfam" id="PF13934">
    <property type="entry name" value="ELYS"/>
    <property type="match status" value="1"/>
</dbReference>
<dbReference type="GO" id="GO:0005634">
    <property type="term" value="C:nucleus"/>
    <property type="evidence" value="ECO:0007669"/>
    <property type="project" value="UniProtKB-SubCell"/>
</dbReference>
<dbReference type="EMBL" id="JAWDJR010000017">
    <property type="protein sequence ID" value="KAK9960094.1"/>
    <property type="molecule type" value="Genomic_DNA"/>
</dbReference>
<name>A0AAW1ZIA9_CULAL</name>
<reference evidence="4 5" key="1">
    <citation type="submission" date="2024-05" db="EMBL/GenBank/DDBJ databases">
        <title>A high-quality chromosomal-level genome assembly of Topmouth culter (Culter alburnus).</title>
        <authorList>
            <person name="Zhao H."/>
        </authorList>
    </citation>
    <scope>NUCLEOTIDE SEQUENCE [LARGE SCALE GENOMIC DNA]</scope>
    <source>
        <strain evidence="4">CATC2023</strain>
        <tissue evidence="4">Muscle</tissue>
    </source>
</reference>
<keyword evidence="2" id="KW-0539">Nucleus</keyword>
<dbReference type="Proteomes" id="UP001479290">
    <property type="component" value="Unassembled WGS sequence"/>
</dbReference>
<comment type="subcellular location">
    <subcellularLocation>
        <location evidence="1">Nucleus</location>
    </subcellularLocation>
</comment>
<gene>
    <name evidence="4" type="ORF">ABG768_010170</name>
</gene>
<evidence type="ECO:0000313" key="4">
    <source>
        <dbReference type="EMBL" id="KAK9960094.1"/>
    </source>
</evidence>
<dbReference type="PANTHER" id="PTHR21583:SF8">
    <property type="entry name" value="PROTEIN ELYS"/>
    <property type="match status" value="1"/>
</dbReference>
<comment type="caution">
    <text evidence="4">The sequence shown here is derived from an EMBL/GenBank/DDBJ whole genome shotgun (WGS) entry which is preliminary data.</text>
</comment>
<dbReference type="InterPro" id="IPR052620">
    <property type="entry name" value="ELYS/MEL-28_NucAsmblyFactor"/>
</dbReference>
<protein>
    <recommendedName>
        <fullName evidence="3">ELYS-like domain-containing protein</fullName>
    </recommendedName>
</protein>
<keyword evidence="5" id="KW-1185">Reference proteome</keyword>
<dbReference type="InterPro" id="IPR025151">
    <property type="entry name" value="ELYS_dom"/>
</dbReference>
<evidence type="ECO:0000313" key="5">
    <source>
        <dbReference type="Proteomes" id="UP001479290"/>
    </source>
</evidence>
<dbReference type="PANTHER" id="PTHR21583">
    <property type="entry name" value="ELYS PROTEIN"/>
    <property type="match status" value="1"/>
</dbReference>
<accession>A0AAW1ZIA9</accession>
<dbReference type="AlphaFoldDB" id="A0AAW1ZIA9"/>